<sequence>MKIPPTFDKVHLKFKLNSGNYQYDDLYDVAYSFIKEGEHYEEVFGHFLMDWLDKRDYIIIKTSGSTGKPKTIEVKKQAMVNSAIATGDFFNLQPGNKALHCLPSNYISGKMMLIRAMILGLELDIVNPTSEPVFLKNKKYDFCAMTPMQLRNTLDRTHNIETIIVGGSKVTNSLKEAIANHPAKIFETYGMTETVSHFALKQLNNFTEEQRNKQQHFKLLPGISISQDERKCLVVEVPYISKDKIVTNDVVEIHSKTEFEWIGRYDNVVNTGGVKVFPEQIENKLAGIIDKRYIIASEPDDLLGEKLILVVEDKTNQLDPSVFDSLEKFERPKVIYNLEKFSETGFGKIQRNKTLAMLHL</sequence>
<dbReference type="GO" id="GO:0006631">
    <property type="term" value="P:fatty acid metabolic process"/>
    <property type="evidence" value="ECO:0007669"/>
    <property type="project" value="TreeGrafter"/>
</dbReference>
<feature type="domain" description="AMP-dependent synthetase/ligase" evidence="3">
    <location>
        <begin position="51"/>
        <end position="211"/>
    </location>
</feature>
<comment type="caution">
    <text evidence="4">The sequence shown here is derived from an EMBL/GenBank/DDBJ whole genome shotgun (WGS) entry which is preliminary data.</text>
</comment>
<comment type="similarity">
    <text evidence="1">Belongs to the ATP-dependent AMP-binding enzyme family.</text>
</comment>
<dbReference type="InterPro" id="IPR045851">
    <property type="entry name" value="AMP-bd_C_sf"/>
</dbReference>
<dbReference type="InterPro" id="IPR020845">
    <property type="entry name" value="AMP-binding_CS"/>
</dbReference>
<dbReference type="InterPro" id="IPR000873">
    <property type="entry name" value="AMP-dep_synth/lig_dom"/>
</dbReference>
<dbReference type="OrthoDB" id="8870348at2"/>
<evidence type="ECO:0000259" key="3">
    <source>
        <dbReference type="Pfam" id="PF00501"/>
    </source>
</evidence>
<dbReference type="SUPFAM" id="SSF56801">
    <property type="entry name" value="Acetyl-CoA synthetase-like"/>
    <property type="match status" value="1"/>
</dbReference>
<dbReference type="Pfam" id="PF00501">
    <property type="entry name" value="AMP-binding"/>
    <property type="match status" value="1"/>
</dbReference>
<evidence type="ECO:0000313" key="5">
    <source>
        <dbReference type="Proteomes" id="UP000233435"/>
    </source>
</evidence>
<gene>
    <name evidence="4" type="ORF">CSW08_02000</name>
</gene>
<evidence type="ECO:0000256" key="2">
    <source>
        <dbReference type="ARBA" id="ARBA00022598"/>
    </source>
</evidence>
<accession>A0A2N3HP74</accession>
<keyword evidence="5" id="KW-1185">Reference proteome</keyword>
<dbReference type="Gene3D" id="3.30.300.30">
    <property type="match status" value="1"/>
</dbReference>
<name>A0A2N3HP74_9FLAO</name>
<evidence type="ECO:0000256" key="1">
    <source>
        <dbReference type="ARBA" id="ARBA00006432"/>
    </source>
</evidence>
<evidence type="ECO:0000313" key="4">
    <source>
        <dbReference type="EMBL" id="PKQ46648.1"/>
    </source>
</evidence>
<dbReference type="EMBL" id="PJEO01000011">
    <property type="protein sequence ID" value="PKQ46648.1"/>
    <property type="molecule type" value="Genomic_DNA"/>
</dbReference>
<reference evidence="4 5" key="1">
    <citation type="submission" date="2017-12" db="EMBL/GenBank/DDBJ databases">
        <title>Confluentibacter flavum sp. nov., isolated from the saline lake.</title>
        <authorList>
            <person name="Yu L."/>
        </authorList>
    </citation>
    <scope>NUCLEOTIDE SEQUENCE [LARGE SCALE GENOMIC DNA]</scope>
    <source>
        <strain evidence="4 5">3B</strain>
    </source>
</reference>
<dbReference type="PANTHER" id="PTHR43201">
    <property type="entry name" value="ACYL-COA SYNTHETASE"/>
    <property type="match status" value="1"/>
</dbReference>
<dbReference type="InterPro" id="IPR042099">
    <property type="entry name" value="ANL_N_sf"/>
</dbReference>
<dbReference type="AlphaFoldDB" id="A0A2N3HP74"/>
<dbReference type="PANTHER" id="PTHR43201:SF5">
    <property type="entry name" value="MEDIUM-CHAIN ACYL-COA LIGASE ACSF2, MITOCHONDRIAL"/>
    <property type="match status" value="1"/>
</dbReference>
<dbReference type="Gene3D" id="3.40.50.12780">
    <property type="entry name" value="N-terminal domain of ligase-like"/>
    <property type="match status" value="1"/>
</dbReference>
<keyword evidence="2 4" id="KW-0436">Ligase</keyword>
<dbReference type="GO" id="GO:0031956">
    <property type="term" value="F:medium-chain fatty acid-CoA ligase activity"/>
    <property type="evidence" value="ECO:0007669"/>
    <property type="project" value="TreeGrafter"/>
</dbReference>
<dbReference type="Proteomes" id="UP000233435">
    <property type="component" value="Unassembled WGS sequence"/>
</dbReference>
<dbReference type="PROSITE" id="PS00455">
    <property type="entry name" value="AMP_BINDING"/>
    <property type="match status" value="1"/>
</dbReference>
<organism evidence="4 5">
    <name type="scientific">Confluentibacter flavum</name>
    <dbReference type="NCBI Taxonomy" id="1909700"/>
    <lineage>
        <taxon>Bacteria</taxon>
        <taxon>Pseudomonadati</taxon>
        <taxon>Bacteroidota</taxon>
        <taxon>Flavobacteriia</taxon>
        <taxon>Flavobacteriales</taxon>
        <taxon>Flavobacteriaceae</taxon>
        <taxon>Confluentibacter</taxon>
    </lineage>
</organism>
<proteinExistence type="inferred from homology"/>
<protein>
    <submittedName>
        <fullName evidence="4">O-succinylbenzoic acid--CoA ligase</fullName>
    </submittedName>
</protein>